<evidence type="ECO:0000256" key="9">
    <source>
        <dbReference type="ARBA" id="ARBA00023004"/>
    </source>
</evidence>
<dbReference type="InterPro" id="IPR027939">
    <property type="entry name" value="NMT1/THI5"/>
</dbReference>
<reference evidence="13" key="1">
    <citation type="submission" date="2020-08" db="EMBL/GenBank/DDBJ databases">
        <title>Genome public.</title>
        <authorList>
            <person name="Liu C."/>
            <person name="Sun Q."/>
        </authorList>
    </citation>
    <scope>NUCLEOTIDE SEQUENCE</scope>
    <source>
        <strain evidence="13">NSJ-53</strain>
    </source>
</reference>
<comment type="catalytic activity">
    <reaction evidence="11">
        <text>N(6)-(pyridoxal phosphate)-L-lysyl-[4-amino-5-hydroxymethyl-2-methylpyrimidine phosphate synthase] + L-histidyl-[4-amino-5-hydroxymethyl-2-methylpyrimidine phosphate synthase] + 2 Fe(3+) + 4 H2O = L-lysyl-[4-amino-5-hydroxymethyl-2-methylpyrimidine phosphate synthase] + (2S)-2-amino-5-hydroxy-4-oxopentanoyl-[4-amino-5-hydroxymethyl-2-methylpyrimidine phosphate synthase] + 4-amino-2-methyl-5-(phosphooxymethyl)pyrimidine + 3-oxopropanoate + 2 Fe(2+) + 2 H(+)</text>
        <dbReference type="Rhea" id="RHEA:65756"/>
        <dbReference type="Rhea" id="RHEA-COMP:16892"/>
        <dbReference type="Rhea" id="RHEA-COMP:16893"/>
        <dbReference type="Rhea" id="RHEA-COMP:16894"/>
        <dbReference type="Rhea" id="RHEA-COMP:16895"/>
        <dbReference type="ChEBI" id="CHEBI:15377"/>
        <dbReference type="ChEBI" id="CHEBI:15378"/>
        <dbReference type="ChEBI" id="CHEBI:29033"/>
        <dbReference type="ChEBI" id="CHEBI:29034"/>
        <dbReference type="ChEBI" id="CHEBI:29969"/>
        <dbReference type="ChEBI" id="CHEBI:29979"/>
        <dbReference type="ChEBI" id="CHEBI:33190"/>
        <dbReference type="ChEBI" id="CHEBI:58354"/>
        <dbReference type="ChEBI" id="CHEBI:143915"/>
        <dbReference type="ChEBI" id="CHEBI:157692"/>
    </reaction>
    <physiologicalReaction direction="left-to-right" evidence="11">
        <dbReference type="Rhea" id="RHEA:65757"/>
    </physiologicalReaction>
</comment>
<evidence type="ECO:0000259" key="12">
    <source>
        <dbReference type="Pfam" id="PF09084"/>
    </source>
</evidence>
<dbReference type="AlphaFoldDB" id="A0A926D5S6"/>
<dbReference type="GO" id="GO:0046872">
    <property type="term" value="F:metal ion binding"/>
    <property type="evidence" value="ECO:0007669"/>
    <property type="project" value="UniProtKB-KW"/>
</dbReference>
<evidence type="ECO:0000256" key="3">
    <source>
        <dbReference type="ARBA" id="ARBA00009406"/>
    </source>
</evidence>
<dbReference type="RefSeq" id="WP_249314951.1">
    <property type="nucleotide sequence ID" value="NZ_JACRSR010000001.1"/>
</dbReference>
<evidence type="ECO:0000256" key="11">
    <source>
        <dbReference type="ARBA" id="ARBA00048179"/>
    </source>
</evidence>
<protein>
    <recommendedName>
        <fullName evidence="10">Thiamine pyrimidine synthase</fullName>
    </recommendedName>
</protein>
<dbReference type="InterPro" id="IPR015168">
    <property type="entry name" value="SsuA/THI5"/>
</dbReference>
<keyword evidence="7" id="KW-0663">Pyridoxal phosphate</keyword>
<keyword evidence="6" id="KW-0479">Metal-binding</keyword>
<feature type="domain" description="SsuA/THI5-like" evidence="12">
    <location>
        <begin position="14"/>
        <end position="141"/>
    </location>
</feature>
<keyword evidence="8" id="KW-0784">Thiamine biosynthesis</keyword>
<comment type="subunit">
    <text evidence="4">Homodimer.</text>
</comment>
<evidence type="ECO:0000256" key="7">
    <source>
        <dbReference type="ARBA" id="ARBA00022898"/>
    </source>
</evidence>
<evidence type="ECO:0000256" key="8">
    <source>
        <dbReference type="ARBA" id="ARBA00022977"/>
    </source>
</evidence>
<dbReference type="PANTHER" id="PTHR31528">
    <property type="entry name" value="4-AMINO-5-HYDROXYMETHYL-2-METHYLPYRIMIDINE PHOSPHATE SYNTHASE THI11-RELATED"/>
    <property type="match status" value="1"/>
</dbReference>
<dbReference type="Gene3D" id="3.40.190.10">
    <property type="entry name" value="Periplasmic binding protein-like II"/>
    <property type="match status" value="2"/>
</dbReference>
<dbReference type="GO" id="GO:0009228">
    <property type="term" value="P:thiamine biosynthetic process"/>
    <property type="evidence" value="ECO:0007669"/>
    <property type="project" value="UniProtKB-KW"/>
</dbReference>
<dbReference type="PANTHER" id="PTHR31528:SF1">
    <property type="entry name" value="4-AMINO-5-HYDROXYMETHYL-2-METHYLPYRIMIDINE PHOSPHATE SYNTHASE THI11-RELATED"/>
    <property type="match status" value="1"/>
</dbReference>
<sequence>MDEFRISATGVSINYMPQYLAEELGYFRDVDLSVSSYVPSPWTQVLKDIDSGEYDAVVGGIWVPAIYNNRLGRKYRAFAKVASRCPLVLMARRPAKSFRWQDLENRVVLVSGGNGASPGLFLKGIAAEGGADVRKIEFVHDFTAAMHFELFQGGMGDYVLLKSDLAAELAALGRGYVAADLAVMGGPVPWSVYYGINANGELAGRFTLALKRATAWLLQHEGRDCEEILRRNWPKVAPQDGIEVVDAYRRCGMWDATVDIKKDELDRWQGFLVQGRVIDRPLAYGELVDSGACRYAEDRLQKA</sequence>
<dbReference type="GO" id="GO:0016740">
    <property type="term" value="F:transferase activity"/>
    <property type="evidence" value="ECO:0007669"/>
    <property type="project" value="UniProtKB-KW"/>
</dbReference>
<keyword evidence="14" id="KW-1185">Reference proteome</keyword>
<evidence type="ECO:0000256" key="5">
    <source>
        <dbReference type="ARBA" id="ARBA00022679"/>
    </source>
</evidence>
<organism evidence="13 14">
    <name type="scientific">Gehongia tenuis</name>
    <dbReference type="NCBI Taxonomy" id="2763655"/>
    <lineage>
        <taxon>Bacteria</taxon>
        <taxon>Bacillati</taxon>
        <taxon>Bacillota</taxon>
        <taxon>Clostridia</taxon>
        <taxon>Christensenellales</taxon>
        <taxon>Christensenellaceae</taxon>
        <taxon>Gehongia</taxon>
    </lineage>
</organism>
<comment type="function">
    <text evidence="1">Responsible for the formation of the pyrimidine heterocycle in the thiamine biosynthesis pathway. Catalyzes the formation of hydroxymethylpyrimidine phosphate (HMP-P) from histidine and pyridoxal phosphate (PLP). The protein uses PLP and the active site histidine to form HMP-P, generating an inactive enzyme. The enzyme can only undergo a single turnover, which suggests it is a suicide enzyme.</text>
</comment>
<accession>A0A926D5S6</accession>
<evidence type="ECO:0000256" key="6">
    <source>
        <dbReference type="ARBA" id="ARBA00022723"/>
    </source>
</evidence>
<evidence type="ECO:0000256" key="10">
    <source>
        <dbReference type="ARBA" id="ARBA00033171"/>
    </source>
</evidence>
<gene>
    <name evidence="13" type="ORF">H8696_03440</name>
</gene>
<keyword evidence="5" id="KW-0808">Transferase</keyword>
<keyword evidence="9" id="KW-0408">Iron</keyword>
<dbReference type="SUPFAM" id="SSF53850">
    <property type="entry name" value="Periplasmic binding protein-like II"/>
    <property type="match status" value="1"/>
</dbReference>
<evidence type="ECO:0000256" key="2">
    <source>
        <dbReference type="ARBA" id="ARBA00004948"/>
    </source>
</evidence>
<comment type="similarity">
    <text evidence="3">Belongs to the NMT1/THI5 family.</text>
</comment>
<evidence type="ECO:0000256" key="4">
    <source>
        <dbReference type="ARBA" id="ARBA00011738"/>
    </source>
</evidence>
<proteinExistence type="inferred from homology"/>
<comment type="pathway">
    <text evidence="2">Cofactor biosynthesis; thiamine diphosphate biosynthesis.</text>
</comment>
<evidence type="ECO:0000313" key="13">
    <source>
        <dbReference type="EMBL" id="MBC8530895.1"/>
    </source>
</evidence>
<dbReference type="EMBL" id="JACRSR010000001">
    <property type="protein sequence ID" value="MBC8530895.1"/>
    <property type="molecule type" value="Genomic_DNA"/>
</dbReference>
<evidence type="ECO:0000313" key="14">
    <source>
        <dbReference type="Proteomes" id="UP000623172"/>
    </source>
</evidence>
<comment type="caution">
    <text evidence="13">The sequence shown here is derived from an EMBL/GenBank/DDBJ whole genome shotgun (WGS) entry which is preliminary data.</text>
</comment>
<dbReference type="Proteomes" id="UP000623172">
    <property type="component" value="Unassembled WGS sequence"/>
</dbReference>
<evidence type="ECO:0000256" key="1">
    <source>
        <dbReference type="ARBA" id="ARBA00003469"/>
    </source>
</evidence>
<dbReference type="Pfam" id="PF09084">
    <property type="entry name" value="NMT1"/>
    <property type="match status" value="1"/>
</dbReference>
<name>A0A926D5S6_9FIRM</name>